<organism evidence="2 3">
    <name type="scientific">Stutzerimonas stutzeri (strain A1501)</name>
    <name type="common">Pseudomonas stutzeri</name>
    <dbReference type="NCBI Taxonomy" id="379731"/>
    <lineage>
        <taxon>Bacteria</taxon>
        <taxon>Pseudomonadati</taxon>
        <taxon>Pseudomonadota</taxon>
        <taxon>Gammaproteobacteria</taxon>
        <taxon>Pseudomonadales</taxon>
        <taxon>Pseudomonadaceae</taxon>
        <taxon>Stutzerimonas</taxon>
    </lineage>
</organism>
<dbReference type="EMBL" id="CP000304">
    <property type="protein sequence ID" value="ABP81072.1"/>
    <property type="molecule type" value="Genomic_DNA"/>
</dbReference>
<keyword evidence="1" id="KW-0472">Membrane</keyword>
<evidence type="ECO:0000313" key="2">
    <source>
        <dbReference type="EMBL" id="ABP81072.1"/>
    </source>
</evidence>
<feature type="transmembrane region" description="Helical" evidence="1">
    <location>
        <begin position="240"/>
        <end position="269"/>
    </location>
</feature>
<reference evidence="2 3" key="1">
    <citation type="journal article" date="2008" name="Proc. Natl. Acad. Sci. U.S.A.">
        <title>Nitrogen fixation island and rhizosphere competence traits in the genome of root-associated Pseudomonas stutzeri A1501.</title>
        <authorList>
            <person name="Yan Y."/>
            <person name="Yang J."/>
            <person name="Dou Y."/>
            <person name="Chen M."/>
            <person name="Ping S."/>
            <person name="Peng J."/>
            <person name="Lu W."/>
            <person name="Zhang W."/>
            <person name="Yao Z."/>
            <person name="Li H."/>
            <person name="Liu W."/>
            <person name="He S."/>
            <person name="Geng L."/>
            <person name="Zhang X."/>
            <person name="Yang F."/>
            <person name="Yu H."/>
            <person name="Zhan Y."/>
            <person name="Li D."/>
            <person name="Lin Z."/>
            <person name="Wang Y."/>
            <person name="Elmerich C."/>
            <person name="Lin M."/>
            <person name="Jin Q."/>
        </authorList>
    </citation>
    <scope>NUCLEOTIDE SEQUENCE [LARGE SCALE GENOMIC DNA]</scope>
    <source>
        <strain evidence="2 3">A1501</strain>
    </source>
</reference>
<dbReference type="HOGENOM" id="CLU_1018897_0_0_6"/>
<evidence type="ECO:0000313" key="3">
    <source>
        <dbReference type="Proteomes" id="UP000000233"/>
    </source>
</evidence>
<keyword evidence="1" id="KW-1133">Transmembrane helix</keyword>
<evidence type="ECO:0000256" key="1">
    <source>
        <dbReference type="SAM" id="Phobius"/>
    </source>
</evidence>
<accession>A4VQ21</accession>
<name>A4VQ21_STUS1</name>
<keyword evidence="3" id="KW-1185">Reference proteome</keyword>
<keyword evidence="1" id="KW-0812">Transmembrane</keyword>
<dbReference type="AlphaFoldDB" id="A4VQ21"/>
<gene>
    <name evidence="2" type="ordered locus">PST_3444</name>
</gene>
<dbReference type="KEGG" id="psa:PST_3444"/>
<dbReference type="Proteomes" id="UP000000233">
    <property type="component" value="Chromosome"/>
</dbReference>
<sequence length="273" mass="30673">MQQADLDREKKRANEELAGLLTELVIEPVDRRFESRMREALFDFEERLEDKLKKQFSTVSKARDLESKFTDLEDKVEHFSSKLRSEIDGLSHQLVEQSVTTQAGILEGQSELRQLIEQLDTACKGIGHSSEQSFSKQAIQLAQYIEALQLQLVNKEQAQVERFSRLEAGLEDLFQLSSTSSQHISSAAALLREDMSTLLEQNNKSASGLQGMQAFMEQQQLLMAAQQLEMQRLQHSLRRIFLPGFIVGLLISGAVTLIALQTPIVAALLGLEG</sequence>
<protein>
    <submittedName>
        <fullName evidence="2">Uncharacterized protein</fullName>
    </submittedName>
</protein>
<proteinExistence type="predicted"/>
<dbReference type="RefSeq" id="WP_011914472.1">
    <property type="nucleotide sequence ID" value="NC_009434.1"/>
</dbReference>